<evidence type="ECO:0000313" key="2">
    <source>
        <dbReference type="EMBL" id="MFF4524261.1"/>
    </source>
</evidence>
<dbReference type="Proteomes" id="UP001602058">
    <property type="component" value="Unassembled WGS sequence"/>
</dbReference>
<dbReference type="InterPro" id="IPR000182">
    <property type="entry name" value="GNAT_dom"/>
</dbReference>
<dbReference type="InterPro" id="IPR016181">
    <property type="entry name" value="Acyl_CoA_acyltransferase"/>
</dbReference>
<protein>
    <submittedName>
        <fullName evidence="2">GNAT family N-acetyltransferase</fullName>
    </submittedName>
</protein>
<dbReference type="Pfam" id="PF13302">
    <property type="entry name" value="Acetyltransf_3"/>
    <property type="match status" value="1"/>
</dbReference>
<dbReference type="PANTHER" id="PTHR43792">
    <property type="entry name" value="GNAT FAMILY, PUTATIVE (AFU_ORTHOLOGUE AFUA_3G00765)-RELATED-RELATED"/>
    <property type="match status" value="1"/>
</dbReference>
<dbReference type="RefSeq" id="WP_387888923.1">
    <property type="nucleotide sequence ID" value="NZ_JBIAWJ010000012.1"/>
</dbReference>
<evidence type="ECO:0000313" key="3">
    <source>
        <dbReference type="Proteomes" id="UP001602058"/>
    </source>
</evidence>
<evidence type="ECO:0000259" key="1">
    <source>
        <dbReference type="PROSITE" id="PS51186"/>
    </source>
</evidence>
<name>A0ABW6ULH5_9ACTN</name>
<accession>A0ABW6ULH5</accession>
<gene>
    <name evidence="2" type="ORF">ACFY1D_23005</name>
</gene>
<dbReference type="PANTHER" id="PTHR43792:SF16">
    <property type="entry name" value="N-ACETYLTRANSFERASE DOMAIN-CONTAINING PROTEIN"/>
    <property type="match status" value="1"/>
</dbReference>
<reference evidence="2 3" key="1">
    <citation type="submission" date="2024-10" db="EMBL/GenBank/DDBJ databases">
        <title>The Natural Products Discovery Center: Release of the First 8490 Sequenced Strains for Exploring Actinobacteria Biosynthetic Diversity.</title>
        <authorList>
            <person name="Kalkreuter E."/>
            <person name="Kautsar S.A."/>
            <person name="Yang D."/>
            <person name="Bader C.D."/>
            <person name="Teijaro C.N."/>
            <person name="Fluegel L."/>
            <person name="Davis C.M."/>
            <person name="Simpson J.R."/>
            <person name="Lauterbach L."/>
            <person name="Steele A.D."/>
            <person name="Gui C."/>
            <person name="Meng S."/>
            <person name="Li G."/>
            <person name="Viehrig K."/>
            <person name="Ye F."/>
            <person name="Su P."/>
            <person name="Kiefer A.F."/>
            <person name="Nichols A."/>
            <person name="Cepeda A.J."/>
            <person name="Yan W."/>
            <person name="Fan B."/>
            <person name="Jiang Y."/>
            <person name="Adhikari A."/>
            <person name="Zheng C.-J."/>
            <person name="Schuster L."/>
            <person name="Cowan T.M."/>
            <person name="Smanski M.J."/>
            <person name="Chevrette M.G."/>
            <person name="De Carvalho L.P.S."/>
            <person name="Shen B."/>
        </authorList>
    </citation>
    <scope>NUCLEOTIDE SEQUENCE [LARGE SCALE GENOMIC DNA]</scope>
    <source>
        <strain evidence="2 3">NPDC001390</strain>
    </source>
</reference>
<keyword evidence="3" id="KW-1185">Reference proteome</keyword>
<organism evidence="2 3">
    <name type="scientific">Streptomyces bluensis</name>
    <dbReference type="NCBI Taxonomy" id="33897"/>
    <lineage>
        <taxon>Bacteria</taxon>
        <taxon>Bacillati</taxon>
        <taxon>Actinomycetota</taxon>
        <taxon>Actinomycetes</taxon>
        <taxon>Kitasatosporales</taxon>
        <taxon>Streptomycetaceae</taxon>
        <taxon>Streptomyces</taxon>
    </lineage>
</organism>
<dbReference type="EMBL" id="JBIAWJ010000012">
    <property type="protein sequence ID" value="MFF4524261.1"/>
    <property type="molecule type" value="Genomic_DNA"/>
</dbReference>
<dbReference type="PROSITE" id="PS51186">
    <property type="entry name" value="GNAT"/>
    <property type="match status" value="1"/>
</dbReference>
<dbReference type="Gene3D" id="3.40.630.30">
    <property type="match status" value="1"/>
</dbReference>
<sequence length="164" mass="18119">MLTLRGAALDDVPAVQRIYSGASVRFTHGDGYRMTAEDARQRITKALAVAGEMPRPCWDFVITVADDVIGMIALRTREPGLGSLSYILRQDAWGRGYATDAVRRAVAFAFTRTDLKRLEAKHHPDNPASGRVLAKSGFTYVGMSDLRTENGAVVPYPVYEIRCR</sequence>
<feature type="domain" description="N-acetyltransferase" evidence="1">
    <location>
        <begin position="2"/>
        <end position="160"/>
    </location>
</feature>
<dbReference type="InterPro" id="IPR051531">
    <property type="entry name" value="N-acetyltransferase"/>
</dbReference>
<comment type="caution">
    <text evidence="2">The sequence shown here is derived from an EMBL/GenBank/DDBJ whole genome shotgun (WGS) entry which is preliminary data.</text>
</comment>
<proteinExistence type="predicted"/>
<dbReference type="SUPFAM" id="SSF55729">
    <property type="entry name" value="Acyl-CoA N-acyltransferases (Nat)"/>
    <property type="match status" value="1"/>
</dbReference>